<organism evidence="3 4">
    <name type="scientific">Cellulosimicrobium cellulans</name>
    <name type="common">Arthrobacter luteus</name>
    <dbReference type="NCBI Taxonomy" id="1710"/>
    <lineage>
        <taxon>Bacteria</taxon>
        <taxon>Bacillati</taxon>
        <taxon>Actinomycetota</taxon>
        <taxon>Actinomycetes</taxon>
        <taxon>Micrococcales</taxon>
        <taxon>Promicromonosporaceae</taxon>
        <taxon>Cellulosimicrobium</taxon>
    </lineage>
</organism>
<dbReference type="InterPro" id="IPR012336">
    <property type="entry name" value="Thioredoxin-like_fold"/>
</dbReference>
<dbReference type="Proteomes" id="UP000196228">
    <property type="component" value="Chromosome"/>
</dbReference>
<dbReference type="AlphaFoldDB" id="A0A1Y0HU22"/>
<sequence>MPSNEAQTKAQRREAARAEALALREAQAKRDKRNRLITIGALVAGVLVLVGVFLAVWIPAMKDQNKTVDAVAAGNLADVTGPSTARDDGGIPMGVDGAAGTESDGAVEVGVYLDYMCPICGQFEETNGPTLDQLRESGDVTVVLHPVAILDRMANAQQFSTRSAAAAAWVADRAPEQMNAFNAIMFQNQPEENKETLTDEQIADLAEQAGVPADVAAGIADGTAVETFGDWAATATSLVTQDEALANPQSGGFGTPTITIDGERWDGNWSDPNALSAAVTAAQG</sequence>
<evidence type="ECO:0000259" key="2">
    <source>
        <dbReference type="Pfam" id="PF13462"/>
    </source>
</evidence>
<protein>
    <submittedName>
        <fullName evidence="3">Disulfide bond formation protein DsbA</fullName>
    </submittedName>
</protein>
<dbReference type="CDD" id="cd02972">
    <property type="entry name" value="DsbA_family"/>
    <property type="match status" value="1"/>
</dbReference>
<reference evidence="3 4" key="1">
    <citation type="submission" date="2017-05" db="EMBL/GenBank/DDBJ databases">
        <authorList>
            <person name="Song R."/>
            <person name="Chenine A.L."/>
            <person name="Ruprecht R.M."/>
        </authorList>
    </citation>
    <scope>NUCLEOTIDE SEQUENCE [LARGE SCALE GENOMIC DNA]</scope>
    <source>
        <strain evidence="3 4">PSBB019</strain>
    </source>
</reference>
<keyword evidence="1" id="KW-0812">Transmembrane</keyword>
<dbReference type="InterPro" id="IPR036249">
    <property type="entry name" value="Thioredoxin-like_sf"/>
</dbReference>
<dbReference type="RefSeq" id="WP_087469828.1">
    <property type="nucleotide sequence ID" value="NZ_CP021383.1"/>
</dbReference>
<keyword evidence="1" id="KW-0472">Membrane</keyword>
<dbReference type="Pfam" id="PF13462">
    <property type="entry name" value="Thioredoxin_4"/>
    <property type="match status" value="1"/>
</dbReference>
<dbReference type="SUPFAM" id="SSF52833">
    <property type="entry name" value="Thioredoxin-like"/>
    <property type="match status" value="1"/>
</dbReference>
<evidence type="ECO:0000313" key="4">
    <source>
        <dbReference type="Proteomes" id="UP000196228"/>
    </source>
</evidence>
<gene>
    <name evidence="3" type="ORF">CBR64_03885</name>
</gene>
<feature type="transmembrane region" description="Helical" evidence="1">
    <location>
        <begin position="36"/>
        <end position="58"/>
    </location>
</feature>
<dbReference type="KEGG" id="cceu:CBR64_03885"/>
<dbReference type="OrthoDB" id="117402at2"/>
<feature type="domain" description="Thioredoxin-like fold" evidence="2">
    <location>
        <begin position="104"/>
        <end position="276"/>
    </location>
</feature>
<evidence type="ECO:0000256" key="1">
    <source>
        <dbReference type="SAM" id="Phobius"/>
    </source>
</evidence>
<name>A0A1Y0HU22_CELCE</name>
<keyword evidence="1" id="KW-1133">Transmembrane helix</keyword>
<evidence type="ECO:0000313" key="3">
    <source>
        <dbReference type="EMBL" id="ARU50764.1"/>
    </source>
</evidence>
<accession>A0A1Y0HU22</accession>
<dbReference type="Gene3D" id="3.40.30.10">
    <property type="entry name" value="Glutaredoxin"/>
    <property type="match status" value="1"/>
</dbReference>
<proteinExistence type="predicted"/>
<dbReference type="EMBL" id="CP021383">
    <property type="protein sequence ID" value="ARU50764.1"/>
    <property type="molecule type" value="Genomic_DNA"/>
</dbReference>